<comment type="subcellular location">
    <subcellularLocation>
        <location evidence="1">Mitochondrion outer membrane</location>
        <topology evidence="1">Multi-pass membrane protein</topology>
    </subcellularLocation>
</comment>
<evidence type="ECO:0000256" key="5">
    <source>
        <dbReference type="ARBA" id="ARBA00023136"/>
    </source>
</evidence>
<gene>
    <name evidence="8" type="ORF">H4Q32_018459</name>
</gene>
<feature type="domain" description="Bacterial surface antigen (D15)" evidence="7">
    <location>
        <begin position="114"/>
        <end position="406"/>
    </location>
</feature>
<dbReference type="EMBL" id="JACTAM010000025">
    <property type="protein sequence ID" value="KAI2648373.1"/>
    <property type="molecule type" value="Genomic_DNA"/>
</dbReference>
<proteinExistence type="inferred from homology"/>
<dbReference type="Gene3D" id="2.40.160.50">
    <property type="entry name" value="membrane protein fhac: a member of the omp85/tpsb transporter family"/>
    <property type="match status" value="1"/>
</dbReference>
<keyword evidence="4" id="KW-0812">Transmembrane</keyword>
<dbReference type="PANTHER" id="PTHR12815:SF18">
    <property type="entry name" value="SORTING AND ASSEMBLY MACHINERY COMPONENT 50 HOMOLOG"/>
    <property type="match status" value="1"/>
</dbReference>
<evidence type="ECO:0000256" key="2">
    <source>
        <dbReference type="ARBA" id="ARBA00010913"/>
    </source>
</evidence>
<sequence length="450" mass="50089">MGTVHARSLDPLPMQGPELGVQADDMDFGEPEHEEKQEVLENKDKSHEARQRLLRLGIFRHVEVVIDTAEGADALPNGLDVTFEVKELRRMTGSYNTMVGNNEGSMVLGLKLPNVFGRAEKLTFQFSYGTKETSYGLSFFKPQPGHFERKYVSWPGGLLLTLTYSFSFSINLYKVTGQFPWSSLRETDRGVSTEFSWEGVWRELGCLARTASFAVREESGHSLKSSLSHAMVIDTRNSTILPRKGALLKINQELAGYTGGDVSFLKEDFEIQLNKTLFWDSVLSTSLWGGMLLPLGEKPSCIADRFYLGGPTSVRGFSMYSIGPQSEGDYLGGEAYWAGGIHLYTPLPFRPGRGGFGELFRTHFFLNAGNLCNLNYGEGPRAHLSKLAECIRWSYGAGYVMECSLGLESASCDSTIPITSPFWNKEAFLLLYTCVNGYSTNSISRFKVMQ</sequence>
<evidence type="ECO:0000256" key="6">
    <source>
        <dbReference type="SAM" id="MobiDB-lite"/>
    </source>
</evidence>
<evidence type="ECO:0000256" key="1">
    <source>
        <dbReference type="ARBA" id="ARBA00004374"/>
    </source>
</evidence>
<organism evidence="8 9">
    <name type="scientific">Labeo rohita</name>
    <name type="common">Indian major carp</name>
    <name type="synonym">Cyprinus rohita</name>
    <dbReference type="NCBI Taxonomy" id="84645"/>
    <lineage>
        <taxon>Eukaryota</taxon>
        <taxon>Metazoa</taxon>
        <taxon>Chordata</taxon>
        <taxon>Craniata</taxon>
        <taxon>Vertebrata</taxon>
        <taxon>Euteleostomi</taxon>
        <taxon>Actinopterygii</taxon>
        <taxon>Neopterygii</taxon>
        <taxon>Teleostei</taxon>
        <taxon>Ostariophysi</taxon>
        <taxon>Cypriniformes</taxon>
        <taxon>Cyprinidae</taxon>
        <taxon>Labeoninae</taxon>
        <taxon>Labeonini</taxon>
        <taxon>Labeo</taxon>
    </lineage>
</organism>
<evidence type="ECO:0000256" key="3">
    <source>
        <dbReference type="ARBA" id="ARBA00022452"/>
    </source>
</evidence>
<evidence type="ECO:0000313" key="8">
    <source>
        <dbReference type="EMBL" id="KAI2648373.1"/>
    </source>
</evidence>
<protein>
    <recommendedName>
        <fullName evidence="7">Bacterial surface antigen (D15) domain-containing protein</fullName>
    </recommendedName>
</protein>
<name>A0ABQ8LFC7_LABRO</name>
<keyword evidence="3" id="KW-1134">Transmembrane beta strand</keyword>
<dbReference type="Pfam" id="PF01103">
    <property type="entry name" value="Omp85"/>
    <property type="match status" value="1"/>
</dbReference>
<dbReference type="InterPro" id="IPR000184">
    <property type="entry name" value="Bac_surfAg_D15"/>
</dbReference>
<reference evidence="8 9" key="1">
    <citation type="submission" date="2022-01" db="EMBL/GenBank/DDBJ databases">
        <title>A high-quality chromosome-level genome assembly of rohu carp, Labeo rohita.</title>
        <authorList>
            <person name="Arick M.A. II"/>
            <person name="Hsu C.-Y."/>
            <person name="Magbanua Z."/>
            <person name="Pechanova O."/>
            <person name="Grover C."/>
            <person name="Miller E."/>
            <person name="Thrash A."/>
            <person name="Ezzel L."/>
            <person name="Alam S."/>
            <person name="Benzie J."/>
            <person name="Hamilton M."/>
            <person name="Karsi A."/>
            <person name="Lawrence M.L."/>
            <person name="Peterson D.G."/>
        </authorList>
    </citation>
    <scope>NUCLEOTIDE SEQUENCE [LARGE SCALE GENOMIC DNA]</scope>
    <source>
        <strain evidence="9">BAU-BD-2019</strain>
        <tissue evidence="8">Blood</tissue>
    </source>
</reference>
<accession>A0ABQ8LFC7</accession>
<keyword evidence="5" id="KW-0472">Membrane</keyword>
<dbReference type="InterPro" id="IPR039910">
    <property type="entry name" value="D15-like"/>
</dbReference>
<dbReference type="PANTHER" id="PTHR12815">
    <property type="entry name" value="SORTING AND ASSEMBLY MACHINERY SAMM50 PROTEIN FAMILY MEMBER"/>
    <property type="match status" value="1"/>
</dbReference>
<feature type="compositionally biased region" description="Basic and acidic residues" evidence="6">
    <location>
        <begin position="30"/>
        <end position="44"/>
    </location>
</feature>
<evidence type="ECO:0000259" key="7">
    <source>
        <dbReference type="Pfam" id="PF01103"/>
    </source>
</evidence>
<evidence type="ECO:0000256" key="4">
    <source>
        <dbReference type="ARBA" id="ARBA00022692"/>
    </source>
</evidence>
<feature type="region of interest" description="Disordered" evidence="6">
    <location>
        <begin position="1"/>
        <end position="44"/>
    </location>
</feature>
<comment type="caution">
    <text evidence="8">The sequence shown here is derived from an EMBL/GenBank/DDBJ whole genome shotgun (WGS) entry which is preliminary data.</text>
</comment>
<dbReference type="Proteomes" id="UP000830375">
    <property type="component" value="Unassembled WGS sequence"/>
</dbReference>
<keyword evidence="9" id="KW-1185">Reference proteome</keyword>
<evidence type="ECO:0000313" key="9">
    <source>
        <dbReference type="Proteomes" id="UP000830375"/>
    </source>
</evidence>
<comment type="similarity">
    <text evidence="2">Belongs to the SAM50/omp85 family.</text>
</comment>